<evidence type="ECO:0000256" key="1">
    <source>
        <dbReference type="ARBA" id="ARBA00022574"/>
    </source>
</evidence>
<dbReference type="PROSITE" id="PS50294">
    <property type="entry name" value="WD_REPEATS_REGION"/>
    <property type="match status" value="3"/>
</dbReference>
<dbReference type="eggNOG" id="KOG0263">
    <property type="taxonomic scope" value="Eukaryota"/>
</dbReference>
<reference key="3">
    <citation type="submission" date="2014-02" db="EMBL/GenBank/DDBJ databases">
        <title>A revised Fusarium graminearum genomic reference sequence using whole shotgun re-sequencing.</title>
        <authorList>
            <person name="King R."/>
            <person name="Urban M."/>
            <person name="Hassani-Pak K."/>
            <person name="Hammond-Kosack K."/>
        </authorList>
    </citation>
    <scope>NUCLEOTIDE SEQUENCE</scope>
    <source>
        <strain>PH-1</strain>
    </source>
</reference>
<organism evidence="5">
    <name type="scientific">Gibberella zeae (strain ATCC MYA-4620 / CBS 123657 / FGSC 9075 / NRRL 31084 / PH-1)</name>
    <name type="common">Wheat head blight fungus</name>
    <name type="synonym">Fusarium graminearum</name>
    <dbReference type="NCBI Taxonomy" id="229533"/>
    <lineage>
        <taxon>Eukaryota</taxon>
        <taxon>Fungi</taxon>
        <taxon>Dikarya</taxon>
        <taxon>Ascomycota</taxon>
        <taxon>Pezizomycotina</taxon>
        <taxon>Sordariomycetes</taxon>
        <taxon>Hypocreomycetidae</taxon>
        <taxon>Hypocreales</taxon>
        <taxon>Nectriaceae</taxon>
        <taxon>Fusarium</taxon>
    </lineage>
</organism>
<dbReference type="PROSITE" id="PS50082">
    <property type="entry name" value="WD_REPEATS_2"/>
    <property type="match status" value="3"/>
</dbReference>
<gene>
    <name evidence="5" type="primary">FG04618.1</name>
    <name evidence="4" type="ORF">FGRAMPH1_01T15715</name>
</gene>
<evidence type="ECO:0000313" key="6">
    <source>
        <dbReference type="Proteomes" id="UP000070720"/>
    </source>
</evidence>
<dbReference type="Gene3D" id="2.130.10.10">
    <property type="entry name" value="YVTN repeat-like/Quinoprotein amine dehydrogenase"/>
    <property type="match status" value="2"/>
</dbReference>
<dbReference type="Pfam" id="PF00400">
    <property type="entry name" value="WD40"/>
    <property type="match status" value="3"/>
</dbReference>
<evidence type="ECO:0000313" key="4">
    <source>
        <dbReference type="EMBL" id="CEF79657.1"/>
    </source>
</evidence>
<keyword evidence="1 3" id="KW-0853">WD repeat</keyword>
<reference evidence="5 6" key="2">
    <citation type="journal article" date="2010" name="Nature">
        <title>Comparative genomics reveals mobile pathogenicity chromosomes in Fusarium.</title>
        <authorList>
            <person name="Ma L.J."/>
            <person name="van der Does H.C."/>
            <person name="Borkovich K.A."/>
            <person name="Coleman J.J."/>
            <person name="Daboussi M.J."/>
            <person name="Di Pietro A."/>
            <person name="Dufresne M."/>
            <person name="Freitag M."/>
            <person name="Grabherr M."/>
            <person name="Henrissat B."/>
            <person name="Houterman P.M."/>
            <person name="Kang S."/>
            <person name="Shim W.B."/>
            <person name="Woloshuk C."/>
            <person name="Xie X."/>
            <person name="Xu J.R."/>
            <person name="Antoniw J."/>
            <person name="Baker S.E."/>
            <person name="Bluhm B.H."/>
            <person name="Breakspear A."/>
            <person name="Brown D.W."/>
            <person name="Butchko R.A."/>
            <person name="Chapman S."/>
            <person name="Coulson R."/>
            <person name="Coutinho P.M."/>
            <person name="Danchin E.G."/>
            <person name="Diener A."/>
            <person name="Gale L.R."/>
            <person name="Gardiner D.M."/>
            <person name="Goff S."/>
            <person name="Hammond-Kosack K.E."/>
            <person name="Hilburn K."/>
            <person name="Hua-Van A."/>
            <person name="Jonkers W."/>
            <person name="Kazan K."/>
            <person name="Kodira C.D."/>
            <person name="Koehrsen M."/>
            <person name="Kumar L."/>
            <person name="Lee Y.H."/>
            <person name="Li L."/>
            <person name="Manners J.M."/>
            <person name="Miranda-Saavedra D."/>
            <person name="Mukherjee M."/>
            <person name="Park G."/>
            <person name="Park J."/>
            <person name="Park S.Y."/>
            <person name="Proctor R.H."/>
            <person name="Regev A."/>
            <person name="Ruiz-Roldan M.C."/>
            <person name="Sain D."/>
            <person name="Sakthikumar S."/>
            <person name="Sykes S."/>
            <person name="Schwartz D.C."/>
            <person name="Turgeon B.G."/>
            <person name="Wapinski I."/>
            <person name="Yoder O."/>
            <person name="Young S."/>
            <person name="Zeng Q."/>
            <person name="Zhou S."/>
            <person name="Galagan J."/>
            <person name="Cuomo C.A."/>
            <person name="Kistler H.C."/>
            <person name="Rep M."/>
        </authorList>
    </citation>
    <scope>GENOME REANNOTATION</scope>
    <source>
        <strain evidence="6">ATCC MYA-4620 / CBS 123657 / FGSC 9075 / NRRL 31084 / PH-1</strain>
        <strain evidence="5">PH-1 / ATCC MYA-4620 / FGSC 9075 / NRRL 31084</strain>
    </source>
</reference>
<dbReference type="InterPro" id="IPR036322">
    <property type="entry name" value="WD40_repeat_dom_sf"/>
</dbReference>
<accession>A0A0E0S832</accession>
<feature type="repeat" description="WD" evidence="3">
    <location>
        <begin position="121"/>
        <end position="152"/>
    </location>
</feature>
<dbReference type="SMART" id="SM00320">
    <property type="entry name" value="WD40"/>
    <property type="match status" value="3"/>
</dbReference>
<dbReference type="EMBL" id="HG970333">
    <property type="protein sequence ID" value="CEF79657.1"/>
    <property type="molecule type" value="Genomic_DNA"/>
</dbReference>
<dbReference type="SUPFAM" id="SSF50978">
    <property type="entry name" value="WD40 repeat-like"/>
    <property type="match status" value="1"/>
</dbReference>
<dbReference type="InterPro" id="IPR020472">
    <property type="entry name" value="WD40_PAC1"/>
</dbReference>
<evidence type="ECO:0000256" key="3">
    <source>
        <dbReference type="PROSITE-ProRule" id="PRU00221"/>
    </source>
</evidence>
<dbReference type="STRING" id="229533.A0A0E0S832"/>
<reference evidence="4 6" key="4">
    <citation type="journal article" date="2015" name="BMC Genomics">
        <title>The completed genome sequence of the pathogenic ascomycete fungus Fusarium graminearum.</title>
        <authorList>
            <person name="King R."/>
            <person name="Urban M."/>
            <person name="Hammond-Kosack M.C."/>
            <person name="Hassani-Pak K."/>
            <person name="Hammond-Kosack K.E."/>
        </authorList>
    </citation>
    <scope>NUCLEOTIDE SEQUENCE [LARGE SCALE GENOMIC DNA]</scope>
    <source>
        <strain evidence="6">ATCC MYA-4620 / CBS 123657 / FGSC 9075 / NRRL 31084 / PH-1</strain>
        <strain evidence="4">PH-1</strain>
    </source>
</reference>
<feature type="repeat" description="WD" evidence="3">
    <location>
        <begin position="5"/>
        <end position="46"/>
    </location>
</feature>
<dbReference type="InterPro" id="IPR001680">
    <property type="entry name" value="WD40_rpt"/>
</dbReference>
<dbReference type="VEuPathDB" id="FungiDB:FGRAMPH1_01G15715"/>
<name>A0A0E0S832_GIBZE</name>
<reference evidence="5" key="5">
    <citation type="submission" date="2017-01" db="UniProtKB">
        <authorList>
            <consortium name="EnsemblFungi"/>
        </authorList>
    </citation>
    <scope>IDENTIFICATION</scope>
    <source>
        <strain evidence="5">PH-1 / ATCC MYA-4620 / FGSC 9075 / NRRL 31084</strain>
    </source>
</reference>
<dbReference type="Proteomes" id="UP000070720">
    <property type="component" value="Chromosome 2"/>
</dbReference>
<evidence type="ECO:0000256" key="2">
    <source>
        <dbReference type="ARBA" id="ARBA00022737"/>
    </source>
</evidence>
<dbReference type="InterPro" id="IPR019775">
    <property type="entry name" value="WD40_repeat_CS"/>
</dbReference>
<dbReference type="PRINTS" id="PR00320">
    <property type="entry name" value="GPROTEINBRPT"/>
</dbReference>
<evidence type="ECO:0000313" key="5">
    <source>
        <dbReference type="EnsemblFungi" id="CEF79657"/>
    </source>
</evidence>
<keyword evidence="2" id="KW-0677">Repeat</keyword>
<proteinExistence type="predicted"/>
<dbReference type="AlphaFoldDB" id="A0A0E0S832"/>
<dbReference type="PROSITE" id="PS00678">
    <property type="entry name" value="WD_REPEATS_1"/>
    <property type="match status" value="2"/>
</dbReference>
<feature type="repeat" description="WD" evidence="3">
    <location>
        <begin position="47"/>
        <end position="88"/>
    </location>
</feature>
<keyword evidence="6" id="KW-1185">Reference proteome</keyword>
<dbReference type="InParanoid" id="A0A0E0S832"/>
<sequence length="158" mass="17460">MSIIFRGHTQKVMAVSFTPDGHRIASGSEDKTVRVWDATSGACLSIILDHTSGINSVVFSPDCTTLASSSFDDEVRLWDVRSWEMAGKLDEFDEDVHSGTLATQLLVQPSVCDREHDLGVSKGHSTEITPVVLSHDKRWLASGSQDSTITIWLDWKEK</sequence>
<dbReference type="PANTHER" id="PTHR19848:SF8">
    <property type="entry name" value="F-BOX AND WD REPEAT DOMAIN CONTAINING 7"/>
    <property type="match status" value="1"/>
</dbReference>
<dbReference type="InterPro" id="IPR015943">
    <property type="entry name" value="WD40/YVTN_repeat-like_dom_sf"/>
</dbReference>
<dbReference type="PANTHER" id="PTHR19848">
    <property type="entry name" value="WD40 REPEAT PROTEIN"/>
    <property type="match status" value="1"/>
</dbReference>
<reference evidence="5 6" key="1">
    <citation type="journal article" date="2007" name="Science">
        <title>The Fusarium graminearum genome reveals a link between localized polymorphism and pathogen specialization.</title>
        <authorList>
            <person name="Cuomo C.A."/>
            <person name="Gueldener U."/>
            <person name="Xu J.-R."/>
            <person name="Trail F."/>
            <person name="Turgeon B.G."/>
            <person name="Di Pietro A."/>
            <person name="Walton J.D."/>
            <person name="Ma L.-J."/>
            <person name="Baker S.E."/>
            <person name="Rep M."/>
            <person name="Adam G."/>
            <person name="Antoniw J."/>
            <person name="Baldwin T."/>
            <person name="Calvo S.E."/>
            <person name="Chang Y.-L."/>
            <person name="DeCaprio D."/>
            <person name="Gale L.R."/>
            <person name="Gnerre S."/>
            <person name="Goswami R.S."/>
            <person name="Hammond-Kosack K."/>
            <person name="Harris L.J."/>
            <person name="Hilburn K."/>
            <person name="Kennell J.C."/>
            <person name="Kroken S."/>
            <person name="Magnuson J.K."/>
            <person name="Mannhaupt G."/>
            <person name="Mauceli E.W."/>
            <person name="Mewes H.-W."/>
            <person name="Mitterbauer R."/>
            <person name="Muehlbauer G."/>
            <person name="Muensterkoetter M."/>
            <person name="Nelson D."/>
            <person name="O'Donnell K."/>
            <person name="Ouellet T."/>
            <person name="Qi W."/>
            <person name="Quesneville H."/>
            <person name="Roncero M.I.G."/>
            <person name="Seong K.-Y."/>
            <person name="Tetko I.V."/>
            <person name="Urban M."/>
            <person name="Waalwijk C."/>
            <person name="Ward T.J."/>
            <person name="Yao J."/>
            <person name="Birren B.W."/>
            <person name="Kistler H.C."/>
        </authorList>
    </citation>
    <scope>NUCLEOTIDE SEQUENCE [LARGE SCALE GENOMIC DNA]</scope>
    <source>
        <strain evidence="6">ATCC MYA-4620 / CBS 123657 / FGSC 9075 / NRRL 31084 / PH-1</strain>
        <strain evidence="5">PH-1 / ATCC MYA-4620 / FGSC 9075 / NRRL 31084</strain>
    </source>
</reference>
<protein>
    <submittedName>
        <fullName evidence="4">Chromosome 2, complete genome</fullName>
    </submittedName>
</protein>
<dbReference type="EnsemblFungi" id="CEF79657">
    <property type="protein sequence ID" value="CEF79657"/>
    <property type="gene ID" value="FGRRES_04618_M"/>
</dbReference>